<dbReference type="Pfam" id="PF03797">
    <property type="entry name" value="Autotransporter"/>
    <property type="match status" value="1"/>
</dbReference>
<reference evidence="3 4" key="1">
    <citation type="submission" date="2018-01" db="EMBL/GenBank/DDBJ databases">
        <title>Denitrification phenotypes of diverse strains of Pseudomonas stutzeri.</title>
        <authorList>
            <person name="Milligan D.A."/>
            <person name="Bergaust L."/>
            <person name="Bakken L.R."/>
            <person name="Frostegard A."/>
        </authorList>
    </citation>
    <scope>NUCLEOTIDE SEQUENCE [LARGE SCALE GENOMIC DNA]</scope>
    <source>
        <strain evidence="3 4">ST27MN3</strain>
    </source>
</reference>
<accession>A0ABX4VSP8</accession>
<feature type="chain" id="PRO_5046718988" evidence="1">
    <location>
        <begin position="27"/>
        <end position="449"/>
    </location>
</feature>
<feature type="signal peptide" evidence="1">
    <location>
        <begin position="1"/>
        <end position="26"/>
    </location>
</feature>
<dbReference type="SUPFAM" id="SSF103515">
    <property type="entry name" value="Autotransporter"/>
    <property type="match status" value="1"/>
</dbReference>
<organism evidence="3 4">
    <name type="scientific">Stutzerimonas decontaminans</name>
    <dbReference type="NCBI Taxonomy" id="3022791"/>
    <lineage>
        <taxon>Bacteria</taxon>
        <taxon>Pseudomonadati</taxon>
        <taxon>Pseudomonadota</taxon>
        <taxon>Gammaproteobacteria</taxon>
        <taxon>Pseudomonadales</taxon>
        <taxon>Pseudomonadaceae</taxon>
        <taxon>Stutzerimonas</taxon>
    </lineage>
</organism>
<protein>
    <submittedName>
        <fullName evidence="3">Autotransporter domain-containing protein</fullName>
    </submittedName>
</protein>
<evidence type="ECO:0000259" key="2">
    <source>
        <dbReference type="PROSITE" id="PS51208"/>
    </source>
</evidence>
<dbReference type="PROSITE" id="PS51257">
    <property type="entry name" value="PROKAR_LIPOPROTEIN"/>
    <property type="match status" value="1"/>
</dbReference>
<dbReference type="SMART" id="SM00869">
    <property type="entry name" value="Autotransporter"/>
    <property type="match status" value="1"/>
</dbReference>
<dbReference type="Proteomes" id="UP000236021">
    <property type="component" value="Unassembled WGS sequence"/>
</dbReference>
<proteinExistence type="predicted"/>
<dbReference type="RefSeq" id="WP_080695053.1">
    <property type="nucleotide sequence ID" value="NZ_CP007509.1"/>
</dbReference>
<keyword evidence="1" id="KW-0732">Signal</keyword>
<sequence length="449" mass="47923">MRHLKALLSGGLVVSACLANVYPTQAQAVPDERPTVVVSYGGSTYSISSQFVNYTDYSSLLESQPWWGNTSLSNALAGLVGTSAGYYQSGGGLGILFAYGISGSNVSIDYFNGSGTTNCPSSCPTLSSNYYYAIINQLVTLQTMAASLESTSSGVNALNSNLSMMINGAHSRPLGRLVEPGQSTFWAAGDWGRDDHGNRSGNGGLAEIGVGRNLGFAQINLSLGQTHAKQDLIYNGEVKSDGRYLMLEGIIPLTQVEGLYATLGAYGHWGEVDIHRGYFNMSALDSSKASPDTETWGVRARLDWQSALSVANTGISPYVDLSYSSSHMESYTEEGGGLPARFDGRTDDRTEARLGFNTQTPLPFISGYNFVTNLEAAHRFDKNSAGVNGAVDGYFTFNLPGEDVTNDWLKAGVGVEGEAGPGKLSLMLNGTTQSEMPNFWVATSYQLPF</sequence>
<evidence type="ECO:0000313" key="3">
    <source>
        <dbReference type="EMBL" id="PNF82873.1"/>
    </source>
</evidence>
<dbReference type="Gene3D" id="2.40.128.130">
    <property type="entry name" value="Autotransporter beta-domain"/>
    <property type="match status" value="1"/>
</dbReference>
<keyword evidence="4" id="KW-1185">Reference proteome</keyword>
<dbReference type="PROSITE" id="PS51208">
    <property type="entry name" value="AUTOTRANSPORTER"/>
    <property type="match status" value="1"/>
</dbReference>
<name>A0ABX4VSP8_9GAMM</name>
<feature type="domain" description="Autotransporter" evidence="2">
    <location>
        <begin position="178"/>
        <end position="449"/>
    </location>
</feature>
<comment type="caution">
    <text evidence="3">The sequence shown here is derived from an EMBL/GenBank/DDBJ whole genome shotgun (WGS) entry which is preliminary data.</text>
</comment>
<dbReference type="InterPro" id="IPR036709">
    <property type="entry name" value="Autotransporte_beta_dom_sf"/>
</dbReference>
<dbReference type="EMBL" id="POUI01000008">
    <property type="protein sequence ID" value="PNF82873.1"/>
    <property type="molecule type" value="Genomic_DNA"/>
</dbReference>
<gene>
    <name evidence="3" type="ORF">CXK93_21320</name>
</gene>
<dbReference type="InterPro" id="IPR005546">
    <property type="entry name" value="Autotransporte_beta"/>
</dbReference>
<evidence type="ECO:0000313" key="4">
    <source>
        <dbReference type="Proteomes" id="UP000236021"/>
    </source>
</evidence>
<evidence type="ECO:0000256" key="1">
    <source>
        <dbReference type="SAM" id="SignalP"/>
    </source>
</evidence>